<evidence type="ECO:0000256" key="4">
    <source>
        <dbReference type="ARBA" id="ARBA00023224"/>
    </source>
</evidence>
<sequence length="559" mass="61402">MGIILQLFILCSLCGMVFMEKPQGLQWLLPAFAAACAVADALLWLKRRAGDKKLREQSDALFAEGAPAREGDVAERAEYCFSHLHDAEQVVAEDAEAIKDMRAMAEEFKTRLASVEEEKKKLHNKSERGAMVLHKAHTVCSNLSTEVRDLASLVVEVSKGVESQRASLTDTSRAMEEVSQAAFESSTRVQELSESAQRSSASAATGEREVEGALSSIEKLKDIIVQLKTAMAGLGEKASNIGHVMAVINEVADQTNLLALNAAIEAARAGDAGRGFAVVADEVRKLAEKTMGATKEVEEAVHAIQAETQINVQTVDRAARLSVDGAEQAARAGAFMRDILHAMNETADHLQTIAKSVKEQSEQSVGTSGTMGEIRHISEQTAASMETFIAALLSFQSGMEGLDMTINALVTGDYEQATSDKFVQWTPKLDLHVAMVDRQHRLLVDYINELYTAMAHNRTSEDLQAILRKLRDYTATHFADEEKLFTATAYLGAAEHMKIHRKFVAKLDEVEEQLKSGTATVSMDLLTFLKDWLVQHIMGTDPTYLPYLKKEDFEQDHGR</sequence>
<feature type="domain" description="Methyl-accepting transducer" evidence="8">
    <location>
        <begin position="139"/>
        <end position="375"/>
    </location>
</feature>
<name>A0AA94HRG7_DESDE</name>
<accession>A0AA94HRG7</accession>
<dbReference type="EMBL" id="FPIW01000009">
    <property type="protein sequence ID" value="SFW31819.1"/>
    <property type="molecule type" value="Genomic_DNA"/>
</dbReference>
<dbReference type="InterPro" id="IPR016131">
    <property type="entry name" value="Haemerythrin_Fe_BS"/>
</dbReference>
<dbReference type="Pfam" id="PF01814">
    <property type="entry name" value="Hemerythrin"/>
    <property type="match status" value="1"/>
</dbReference>
<dbReference type="GO" id="GO:0007165">
    <property type="term" value="P:signal transduction"/>
    <property type="evidence" value="ECO:0007669"/>
    <property type="project" value="UniProtKB-KW"/>
</dbReference>
<feature type="coiled-coil region" evidence="6">
    <location>
        <begin position="98"/>
        <end position="125"/>
    </location>
</feature>
<dbReference type="Gene3D" id="1.10.287.950">
    <property type="entry name" value="Methyl-accepting chemotaxis protein"/>
    <property type="match status" value="1"/>
</dbReference>
<gene>
    <name evidence="9" type="ORF">SAMN02910291_00802</name>
</gene>
<keyword evidence="3" id="KW-0408">Iron</keyword>
<protein>
    <submittedName>
        <fullName evidence="9">Methyl-accepting chemotaxis protein</fullName>
    </submittedName>
</protein>
<evidence type="ECO:0000256" key="6">
    <source>
        <dbReference type="SAM" id="Coils"/>
    </source>
</evidence>
<evidence type="ECO:0000256" key="3">
    <source>
        <dbReference type="ARBA" id="ARBA00023004"/>
    </source>
</evidence>
<dbReference type="InterPro" id="IPR035938">
    <property type="entry name" value="Hemerythrin-like_sf"/>
</dbReference>
<feature type="compositionally biased region" description="Low complexity" evidence="7">
    <location>
        <begin position="193"/>
        <end position="204"/>
    </location>
</feature>
<organism evidence="9 10">
    <name type="scientific">Desulfovibrio desulfuricans</name>
    <dbReference type="NCBI Taxonomy" id="876"/>
    <lineage>
        <taxon>Bacteria</taxon>
        <taxon>Pseudomonadati</taxon>
        <taxon>Thermodesulfobacteriota</taxon>
        <taxon>Desulfovibrionia</taxon>
        <taxon>Desulfovibrionales</taxon>
        <taxon>Desulfovibrionaceae</taxon>
        <taxon>Desulfovibrio</taxon>
    </lineage>
</organism>
<keyword evidence="2" id="KW-0479">Metal-binding</keyword>
<comment type="similarity">
    <text evidence="1">Belongs to the hemerythrin family.</text>
</comment>
<comment type="caution">
    <text evidence="9">The sequence shown here is derived from an EMBL/GenBank/DDBJ whole genome shotgun (WGS) entry which is preliminary data.</text>
</comment>
<dbReference type="PANTHER" id="PTHR32089">
    <property type="entry name" value="METHYL-ACCEPTING CHEMOTAXIS PROTEIN MCPB"/>
    <property type="match status" value="1"/>
</dbReference>
<keyword evidence="4 5" id="KW-0807">Transducer</keyword>
<dbReference type="InterPro" id="IPR012827">
    <property type="entry name" value="Hemerythrin_metal-bd"/>
</dbReference>
<evidence type="ECO:0000256" key="2">
    <source>
        <dbReference type="ARBA" id="ARBA00022723"/>
    </source>
</evidence>
<evidence type="ECO:0000256" key="7">
    <source>
        <dbReference type="SAM" id="MobiDB-lite"/>
    </source>
</evidence>
<keyword evidence="6" id="KW-0175">Coiled coil</keyword>
<dbReference type="SUPFAM" id="SSF47188">
    <property type="entry name" value="Hemerythrin-like"/>
    <property type="match status" value="1"/>
</dbReference>
<dbReference type="PROSITE" id="PS50111">
    <property type="entry name" value="CHEMOTAXIS_TRANSDUC_2"/>
    <property type="match status" value="1"/>
</dbReference>
<feature type="region of interest" description="Disordered" evidence="7">
    <location>
        <begin position="185"/>
        <end position="208"/>
    </location>
</feature>
<dbReference type="CDD" id="cd11386">
    <property type="entry name" value="MCP_signal"/>
    <property type="match status" value="1"/>
</dbReference>
<dbReference type="Proteomes" id="UP000182680">
    <property type="component" value="Unassembled WGS sequence"/>
</dbReference>
<evidence type="ECO:0000259" key="8">
    <source>
        <dbReference type="PROSITE" id="PS50111"/>
    </source>
</evidence>
<proteinExistence type="inferred from homology"/>
<evidence type="ECO:0000256" key="5">
    <source>
        <dbReference type="PROSITE-ProRule" id="PRU00284"/>
    </source>
</evidence>
<dbReference type="PANTHER" id="PTHR32089:SF112">
    <property type="entry name" value="LYSOZYME-LIKE PROTEIN-RELATED"/>
    <property type="match status" value="1"/>
</dbReference>
<reference evidence="10" key="1">
    <citation type="submission" date="2016-11" db="EMBL/GenBank/DDBJ databases">
        <authorList>
            <person name="Jaros S."/>
            <person name="Januszkiewicz K."/>
            <person name="Wedrychowicz H."/>
        </authorList>
    </citation>
    <scope>NUCLEOTIDE SEQUENCE [LARGE SCALE GENOMIC DNA]</scope>
    <source>
        <strain evidence="10">DSM 7057</strain>
    </source>
</reference>
<dbReference type="Gene3D" id="1.20.120.50">
    <property type="entry name" value="Hemerythrin-like"/>
    <property type="match status" value="1"/>
</dbReference>
<dbReference type="SMART" id="SM00283">
    <property type="entry name" value="MA"/>
    <property type="match status" value="1"/>
</dbReference>
<dbReference type="NCBIfam" id="NF033749">
    <property type="entry name" value="bact_hemeryth"/>
    <property type="match status" value="1"/>
</dbReference>
<dbReference type="InterPro" id="IPR012312">
    <property type="entry name" value="Hemerythrin-like"/>
</dbReference>
<evidence type="ECO:0000313" key="9">
    <source>
        <dbReference type="EMBL" id="SFW31819.1"/>
    </source>
</evidence>
<dbReference type="AlphaFoldDB" id="A0AA94HRG7"/>
<dbReference type="InterPro" id="IPR004089">
    <property type="entry name" value="MCPsignal_dom"/>
</dbReference>
<evidence type="ECO:0000256" key="1">
    <source>
        <dbReference type="ARBA" id="ARBA00010587"/>
    </source>
</evidence>
<dbReference type="GO" id="GO:0046872">
    <property type="term" value="F:metal ion binding"/>
    <property type="evidence" value="ECO:0007669"/>
    <property type="project" value="UniProtKB-KW"/>
</dbReference>
<dbReference type="GO" id="GO:0016020">
    <property type="term" value="C:membrane"/>
    <property type="evidence" value="ECO:0007669"/>
    <property type="project" value="InterPro"/>
</dbReference>
<dbReference type="NCBIfam" id="TIGR02481">
    <property type="entry name" value="hemeryth_dom"/>
    <property type="match status" value="1"/>
</dbReference>
<dbReference type="PROSITE" id="PS00550">
    <property type="entry name" value="HEMERYTHRINS"/>
    <property type="match status" value="1"/>
</dbReference>
<dbReference type="RefSeq" id="WP_072311463.1">
    <property type="nucleotide sequence ID" value="NZ_FPIW01000009.1"/>
</dbReference>
<dbReference type="CDD" id="cd12107">
    <property type="entry name" value="Hemerythrin"/>
    <property type="match status" value="1"/>
</dbReference>
<evidence type="ECO:0000313" key="10">
    <source>
        <dbReference type="Proteomes" id="UP000182680"/>
    </source>
</evidence>
<dbReference type="Pfam" id="PF00015">
    <property type="entry name" value="MCPsignal"/>
    <property type="match status" value="1"/>
</dbReference>
<dbReference type="SUPFAM" id="SSF58104">
    <property type="entry name" value="Methyl-accepting chemotaxis protein (MCP) signaling domain"/>
    <property type="match status" value="1"/>
</dbReference>